<evidence type="ECO:0000256" key="4">
    <source>
        <dbReference type="SAM" id="SignalP"/>
    </source>
</evidence>
<dbReference type="OrthoDB" id="1524711at2"/>
<proteinExistence type="inferred from homology"/>
<organism evidence="5 6">
    <name type="scientific">Alistipes dispar</name>
    <dbReference type="NCBI Taxonomy" id="2585119"/>
    <lineage>
        <taxon>Bacteria</taxon>
        <taxon>Pseudomonadati</taxon>
        <taxon>Bacteroidota</taxon>
        <taxon>Bacteroidia</taxon>
        <taxon>Bacteroidales</taxon>
        <taxon>Rikenellaceae</taxon>
        <taxon>Alistipes</taxon>
    </lineage>
</organism>
<dbReference type="SMART" id="SM00935">
    <property type="entry name" value="OmpH"/>
    <property type="match status" value="1"/>
</dbReference>
<evidence type="ECO:0000313" key="5">
    <source>
        <dbReference type="EMBL" id="BBL06220.1"/>
    </source>
</evidence>
<dbReference type="PANTHER" id="PTHR35089">
    <property type="entry name" value="CHAPERONE PROTEIN SKP"/>
    <property type="match status" value="1"/>
</dbReference>
<keyword evidence="2 4" id="KW-0732">Signal</keyword>
<evidence type="ECO:0008006" key="7">
    <source>
        <dbReference type="Google" id="ProtNLM"/>
    </source>
</evidence>
<dbReference type="InterPro" id="IPR005632">
    <property type="entry name" value="Chaperone_Skp"/>
</dbReference>
<keyword evidence="6" id="KW-1185">Reference proteome</keyword>
<dbReference type="PANTHER" id="PTHR35089:SF1">
    <property type="entry name" value="CHAPERONE PROTEIN SKP"/>
    <property type="match status" value="1"/>
</dbReference>
<dbReference type="AlphaFoldDB" id="A0A4Y1WZ58"/>
<accession>A0A4Y1WZ58</accession>
<feature type="signal peptide" evidence="4">
    <location>
        <begin position="1"/>
        <end position="22"/>
    </location>
</feature>
<dbReference type="GO" id="GO:0005829">
    <property type="term" value="C:cytosol"/>
    <property type="evidence" value="ECO:0007669"/>
    <property type="project" value="TreeGrafter"/>
</dbReference>
<sequence length="185" mass="20425">MKKALKLTLAVALMMGATSLYAQKFGRINSQEIVMAMPETKEMQTNLETFGKELNENIETINVEFNNKLQEYQKTANTLTDAVREMKAKELEDLQRRSQEFQQMAQRDYAKKQEELLQPIIEKAKAAIDKIAAAGGYLFVFDTSAGSLAYFDEAALTDLAPEVRKELGITDAPAAAPAAPAAASK</sequence>
<feature type="coiled-coil region" evidence="3">
    <location>
        <begin position="55"/>
        <end position="104"/>
    </location>
</feature>
<dbReference type="Proteomes" id="UP000319374">
    <property type="component" value="Chromosome"/>
</dbReference>
<evidence type="ECO:0000256" key="1">
    <source>
        <dbReference type="ARBA" id="ARBA00009091"/>
    </source>
</evidence>
<dbReference type="SUPFAM" id="SSF111384">
    <property type="entry name" value="OmpH-like"/>
    <property type="match status" value="1"/>
</dbReference>
<keyword evidence="3" id="KW-0175">Coiled coil</keyword>
<dbReference type="Pfam" id="PF03938">
    <property type="entry name" value="OmpH"/>
    <property type="match status" value="1"/>
</dbReference>
<protein>
    <recommendedName>
        <fullName evidence="7">OmpH family outer membrane protein</fullName>
    </recommendedName>
</protein>
<dbReference type="RefSeq" id="WP_141428056.1">
    <property type="nucleotide sequence ID" value="NZ_AP019736.1"/>
</dbReference>
<dbReference type="InterPro" id="IPR024930">
    <property type="entry name" value="Skp_dom_sf"/>
</dbReference>
<dbReference type="Gene3D" id="3.30.910.20">
    <property type="entry name" value="Skp domain"/>
    <property type="match status" value="1"/>
</dbReference>
<evidence type="ECO:0000256" key="3">
    <source>
        <dbReference type="SAM" id="Coils"/>
    </source>
</evidence>
<evidence type="ECO:0000256" key="2">
    <source>
        <dbReference type="ARBA" id="ARBA00022729"/>
    </source>
</evidence>
<evidence type="ECO:0000313" key="6">
    <source>
        <dbReference type="Proteomes" id="UP000319374"/>
    </source>
</evidence>
<dbReference type="GeneID" id="98672837"/>
<dbReference type="GO" id="GO:0051082">
    <property type="term" value="F:unfolded protein binding"/>
    <property type="evidence" value="ECO:0007669"/>
    <property type="project" value="InterPro"/>
</dbReference>
<dbReference type="EMBL" id="AP019736">
    <property type="protein sequence ID" value="BBL06220.1"/>
    <property type="molecule type" value="Genomic_DNA"/>
</dbReference>
<name>A0A4Y1WZ58_9BACT</name>
<comment type="similarity">
    <text evidence="1">Belongs to the Skp family.</text>
</comment>
<gene>
    <name evidence="5" type="ORF">A5CPEGH6_08580</name>
</gene>
<feature type="chain" id="PRO_5021372478" description="OmpH family outer membrane protein" evidence="4">
    <location>
        <begin position="23"/>
        <end position="185"/>
    </location>
</feature>
<reference evidence="6" key="1">
    <citation type="submission" date="2019-06" db="EMBL/GenBank/DDBJ databases">
        <title>Alistipes onderdonkii subsp. vulgaris subsp. nov., Alistipes dispar sp. nov. and Alistipes communis sp. nov., isolated from human faeces, and creation of Alistipes onderdonkii subsp. onderdonkii subsp. nov.</title>
        <authorList>
            <person name="Sakamoto M."/>
            <person name="Ikeyama N."/>
            <person name="Ogata Y."/>
            <person name="Suda W."/>
            <person name="Iino T."/>
            <person name="Hattori M."/>
            <person name="Ohkuma M."/>
        </authorList>
    </citation>
    <scope>NUCLEOTIDE SEQUENCE [LARGE SCALE GENOMIC DNA]</scope>
    <source>
        <strain evidence="6">5CPEGH6</strain>
    </source>
</reference>
<dbReference type="KEGG" id="ada:A5CPEGH6_08580"/>
<dbReference type="GO" id="GO:0050821">
    <property type="term" value="P:protein stabilization"/>
    <property type="evidence" value="ECO:0007669"/>
    <property type="project" value="TreeGrafter"/>
</dbReference>